<reference evidence="1 2" key="1">
    <citation type="submission" date="2023-02" db="EMBL/GenBank/DDBJ databases">
        <title>LHISI_Scaffold_Assembly.</title>
        <authorList>
            <person name="Stuart O.P."/>
            <person name="Cleave R."/>
            <person name="Magrath M.J.L."/>
            <person name="Mikheyev A.S."/>
        </authorList>
    </citation>
    <scope>NUCLEOTIDE SEQUENCE [LARGE SCALE GENOMIC DNA]</scope>
    <source>
        <strain evidence="1">Daus_M_001</strain>
        <tissue evidence="1">Leg muscle</tissue>
    </source>
</reference>
<organism evidence="1 2">
    <name type="scientific">Dryococelus australis</name>
    <dbReference type="NCBI Taxonomy" id="614101"/>
    <lineage>
        <taxon>Eukaryota</taxon>
        <taxon>Metazoa</taxon>
        <taxon>Ecdysozoa</taxon>
        <taxon>Arthropoda</taxon>
        <taxon>Hexapoda</taxon>
        <taxon>Insecta</taxon>
        <taxon>Pterygota</taxon>
        <taxon>Neoptera</taxon>
        <taxon>Polyneoptera</taxon>
        <taxon>Phasmatodea</taxon>
        <taxon>Verophasmatodea</taxon>
        <taxon>Anareolatae</taxon>
        <taxon>Phasmatidae</taxon>
        <taxon>Eurycanthinae</taxon>
        <taxon>Dryococelus</taxon>
    </lineage>
</organism>
<comment type="caution">
    <text evidence="1">The sequence shown here is derived from an EMBL/GenBank/DDBJ whole genome shotgun (WGS) entry which is preliminary data.</text>
</comment>
<keyword evidence="2" id="KW-1185">Reference proteome</keyword>
<evidence type="ECO:0000313" key="1">
    <source>
        <dbReference type="EMBL" id="KAJ8884929.1"/>
    </source>
</evidence>
<sequence>MKYWQVISFVNFHCQNTSNKHQHLKKMRGYVTCSYEEQWWLASVFLKGICHGGTMKLKFLHPEGPTP</sequence>
<dbReference type="EMBL" id="JARBHB010000004">
    <property type="protein sequence ID" value="KAJ8884929.1"/>
    <property type="molecule type" value="Genomic_DNA"/>
</dbReference>
<accession>A0ABQ9HKP8</accession>
<protein>
    <submittedName>
        <fullName evidence="1">Uncharacterized protein</fullName>
    </submittedName>
</protein>
<gene>
    <name evidence="1" type="ORF">PR048_011125</name>
</gene>
<dbReference type="Proteomes" id="UP001159363">
    <property type="component" value="Chromosome X"/>
</dbReference>
<evidence type="ECO:0000313" key="2">
    <source>
        <dbReference type="Proteomes" id="UP001159363"/>
    </source>
</evidence>
<proteinExistence type="predicted"/>
<name>A0ABQ9HKP8_9NEOP</name>